<protein>
    <recommendedName>
        <fullName evidence="3">alanine--glyoxylate transaminase</fullName>
        <ecNumber evidence="3">2.6.1.44</ecNumber>
    </recommendedName>
</protein>
<dbReference type="GO" id="GO:0004760">
    <property type="term" value="F:L-serine-pyruvate transaminase activity"/>
    <property type="evidence" value="ECO:0007669"/>
    <property type="project" value="TreeGrafter"/>
</dbReference>
<dbReference type="InterPro" id="IPR000192">
    <property type="entry name" value="Aminotrans_V_dom"/>
</dbReference>
<reference evidence="12 13" key="1">
    <citation type="submission" date="2019-07" db="EMBL/GenBank/DDBJ databases">
        <title>Genome assembly of two rare yeast pathogens: Diutina rugosa and Trichomonascus ciferrii.</title>
        <authorList>
            <person name="Mixao V."/>
            <person name="Saus E."/>
            <person name="Hansen A."/>
            <person name="Lass-Flor C."/>
            <person name="Gabaldon T."/>
        </authorList>
    </citation>
    <scope>NUCLEOTIDE SEQUENCE [LARGE SCALE GENOMIC DNA]</scope>
    <source>
        <strain evidence="12 13">CBS 613</strain>
    </source>
</reference>
<dbReference type="Proteomes" id="UP000449547">
    <property type="component" value="Unassembled WGS sequence"/>
</dbReference>
<evidence type="ECO:0000256" key="7">
    <source>
        <dbReference type="PIRSR" id="PIRSR000524-1"/>
    </source>
</evidence>
<evidence type="ECO:0000256" key="5">
    <source>
        <dbReference type="ARBA" id="ARBA00022679"/>
    </source>
</evidence>
<feature type="domain" description="Aminotransferase class V" evidence="11">
    <location>
        <begin position="63"/>
        <end position="254"/>
    </location>
</feature>
<dbReference type="GO" id="GO:0019265">
    <property type="term" value="P:glycine biosynthetic process, by transamination of glyoxylate"/>
    <property type="evidence" value="ECO:0007669"/>
    <property type="project" value="TreeGrafter"/>
</dbReference>
<dbReference type="RefSeq" id="XP_034013952.1">
    <property type="nucleotide sequence ID" value="XM_034153742.1"/>
</dbReference>
<dbReference type="InterPro" id="IPR020578">
    <property type="entry name" value="Aminotrans_V_PyrdxlP_BS"/>
</dbReference>
<dbReference type="GeneID" id="54779874"/>
<sequence length="435" mass="46738">MSPSKLSMSPVNGTELVAVNDSVVPVRRVTKQAPHPLVMIPGPVEFTDEVLDAMKTPPQAHTGPAFTKTFSEVLRKVRLVFGNEKTAGGQGIVVSGSGTLGWDFAGANLITKPDSDKVLCVSTGFFSDGMIECLSNFVADENKQITVLEAAVGETVPLHDIKTQLQKDNYRLIALTQTDTSTGVLTDIKAVAELVKQVSPETLIVVDAVCSAGVEEIQFDNWGLDFVLTASQKAMSTPAGLSIMMASQRAIDHALSVKHKKPVYCSFNKWLPIMANYEANKPSYFATPSVQLVTAFNVSLNQILGSDPIVDPATKIPKSLLHRFAVHKNVARSLRQDLLQPQFGLRPVCNNIDDCCNGMTALYVPDDVKVPDVLAYVSKNFDISLAGGIHPKIASKYIRIGHMGISVTGQSAADVKRTAAAVKLALQAVSPKAKL</sequence>
<dbReference type="Gene3D" id="3.90.1150.10">
    <property type="entry name" value="Aspartate Aminotransferase, domain 1"/>
    <property type="match status" value="1"/>
</dbReference>
<name>A0A642UZU5_DIURU</name>
<evidence type="ECO:0000313" key="13">
    <source>
        <dbReference type="Proteomes" id="UP000449547"/>
    </source>
</evidence>
<evidence type="ECO:0000256" key="6">
    <source>
        <dbReference type="ARBA" id="ARBA00022898"/>
    </source>
</evidence>
<dbReference type="Pfam" id="PF00266">
    <property type="entry name" value="Aminotran_5"/>
    <property type="match status" value="1"/>
</dbReference>
<proteinExistence type="inferred from homology"/>
<dbReference type="OMA" id="GSDRVYH"/>
<evidence type="ECO:0000256" key="3">
    <source>
        <dbReference type="ARBA" id="ARBA00013049"/>
    </source>
</evidence>
<comment type="cofactor">
    <cofactor evidence="1 8 10">
        <name>pyridoxal 5'-phosphate</name>
        <dbReference type="ChEBI" id="CHEBI:597326"/>
    </cofactor>
</comment>
<dbReference type="InterPro" id="IPR024169">
    <property type="entry name" value="SP_NH2Trfase/AEP_transaminase"/>
</dbReference>
<keyword evidence="5" id="KW-0808">Transferase</keyword>
<evidence type="ECO:0000256" key="4">
    <source>
        <dbReference type="ARBA" id="ARBA00022576"/>
    </source>
</evidence>
<dbReference type="PANTHER" id="PTHR21152">
    <property type="entry name" value="AMINOTRANSFERASE CLASS V"/>
    <property type="match status" value="1"/>
</dbReference>
<evidence type="ECO:0000313" key="12">
    <source>
        <dbReference type="EMBL" id="KAA8906039.1"/>
    </source>
</evidence>
<evidence type="ECO:0000256" key="10">
    <source>
        <dbReference type="RuleBase" id="RU004504"/>
    </source>
</evidence>
<keyword evidence="4" id="KW-0032">Aminotransferase</keyword>
<dbReference type="PIRSF" id="PIRSF000524">
    <property type="entry name" value="SPT"/>
    <property type="match status" value="1"/>
</dbReference>
<feature type="binding site" evidence="7">
    <location>
        <position position="399"/>
    </location>
    <ligand>
        <name>substrate</name>
    </ligand>
</feature>
<evidence type="ECO:0000256" key="2">
    <source>
        <dbReference type="ARBA" id="ARBA00009236"/>
    </source>
</evidence>
<keyword evidence="13" id="KW-1185">Reference proteome</keyword>
<dbReference type="Gene3D" id="3.40.640.10">
    <property type="entry name" value="Type I PLP-dependent aspartate aminotransferase-like (Major domain)"/>
    <property type="match status" value="1"/>
</dbReference>
<dbReference type="PANTHER" id="PTHR21152:SF24">
    <property type="entry name" value="ALANINE--GLYOXYLATE AMINOTRANSFERASE 1"/>
    <property type="match status" value="1"/>
</dbReference>
<dbReference type="GO" id="GO:0008453">
    <property type="term" value="F:alanine-glyoxylate transaminase activity"/>
    <property type="evidence" value="ECO:0007669"/>
    <property type="project" value="UniProtKB-EC"/>
</dbReference>
<gene>
    <name evidence="12" type="ORF">DIURU_001221</name>
</gene>
<evidence type="ECO:0000256" key="8">
    <source>
        <dbReference type="PIRSR" id="PIRSR000524-50"/>
    </source>
</evidence>
<dbReference type="InterPro" id="IPR015424">
    <property type="entry name" value="PyrdxlP-dep_Trfase"/>
</dbReference>
<dbReference type="EMBL" id="SWFT01000038">
    <property type="protein sequence ID" value="KAA8906039.1"/>
    <property type="molecule type" value="Genomic_DNA"/>
</dbReference>
<dbReference type="PROSITE" id="PS00595">
    <property type="entry name" value="AA_TRANSFER_CLASS_5"/>
    <property type="match status" value="1"/>
</dbReference>
<keyword evidence="6 8" id="KW-0663">Pyridoxal phosphate</keyword>
<evidence type="ECO:0000259" key="11">
    <source>
        <dbReference type="Pfam" id="PF00266"/>
    </source>
</evidence>
<dbReference type="GO" id="GO:0005777">
    <property type="term" value="C:peroxisome"/>
    <property type="evidence" value="ECO:0007669"/>
    <property type="project" value="TreeGrafter"/>
</dbReference>
<dbReference type="SUPFAM" id="SSF53383">
    <property type="entry name" value="PLP-dependent transferases"/>
    <property type="match status" value="1"/>
</dbReference>
<accession>A0A642UZU5</accession>
<dbReference type="InterPro" id="IPR015422">
    <property type="entry name" value="PyrdxlP-dep_Trfase_small"/>
</dbReference>
<dbReference type="OrthoDB" id="7403325at2759"/>
<dbReference type="VEuPathDB" id="FungiDB:DIURU_001221"/>
<dbReference type="AlphaFoldDB" id="A0A642UZU5"/>
<dbReference type="EC" id="2.6.1.44" evidence="3"/>
<dbReference type="InterPro" id="IPR015421">
    <property type="entry name" value="PyrdxlP-dep_Trfase_major"/>
</dbReference>
<comment type="similarity">
    <text evidence="2 9">Belongs to the class-V pyridoxal-phosphate-dependent aminotransferase family.</text>
</comment>
<evidence type="ECO:0000256" key="9">
    <source>
        <dbReference type="RuleBase" id="RU004075"/>
    </source>
</evidence>
<organism evidence="12 13">
    <name type="scientific">Diutina rugosa</name>
    <name type="common">Yeast</name>
    <name type="synonym">Candida rugosa</name>
    <dbReference type="NCBI Taxonomy" id="5481"/>
    <lineage>
        <taxon>Eukaryota</taxon>
        <taxon>Fungi</taxon>
        <taxon>Dikarya</taxon>
        <taxon>Ascomycota</taxon>
        <taxon>Saccharomycotina</taxon>
        <taxon>Pichiomycetes</taxon>
        <taxon>Debaryomycetaceae</taxon>
        <taxon>Diutina</taxon>
    </lineage>
</organism>
<feature type="modified residue" description="N6-(pyridoxal phosphate)lysine" evidence="8">
    <location>
        <position position="233"/>
    </location>
</feature>
<comment type="caution">
    <text evidence="12">The sequence shown here is derived from an EMBL/GenBank/DDBJ whole genome shotgun (WGS) entry which is preliminary data.</text>
</comment>
<evidence type="ECO:0000256" key="1">
    <source>
        <dbReference type="ARBA" id="ARBA00001933"/>
    </source>
</evidence>